<dbReference type="InterPro" id="IPR008999">
    <property type="entry name" value="Actin-crosslinking"/>
</dbReference>
<comment type="caution">
    <text evidence="5">The sequence shown here is derived from an EMBL/GenBank/DDBJ whole genome shotgun (WGS) entry which is preliminary data.</text>
</comment>
<comment type="similarity">
    <text evidence="2">Belongs to the FRG1 family.</text>
</comment>
<dbReference type="GO" id="GO:0005730">
    <property type="term" value="C:nucleolus"/>
    <property type="evidence" value="ECO:0007669"/>
    <property type="project" value="UniProtKB-SubCell"/>
</dbReference>
<dbReference type="PANTHER" id="PTHR12928:SF0">
    <property type="entry name" value="FSHD REGION GENE 1"/>
    <property type="match status" value="1"/>
</dbReference>
<dbReference type="InterPro" id="IPR010414">
    <property type="entry name" value="FRG1"/>
</dbReference>
<dbReference type="SUPFAM" id="SSF50405">
    <property type="entry name" value="Actin-crosslinking proteins"/>
    <property type="match status" value="1"/>
</dbReference>
<reference evidence="6" key="1">
    <citation type="submission" date="2017-03" db="EMBL/GenBank/DDBJ databases">
        <title>Genomes of endolithic fungi from Antarctica.</title>
        <authorList>
            <person name="Coleine C."/>
            <person name="Masonjones S."/>
            <person name="Stajich J.E."/>
        </authorList>
    </citation>
    <scope>NUCLEOTIDE SEQUENCE [LARGE SCALE GENOMIC DNA]</scope>
    <source>
        <strain evidence="6">CCFEE 5527</strain>
    </source>
</reference>
<evidence type="ECO:0000256" key="1">
    <source>
        <dbReference type="ARBA" id="ARBA00004604"/>
    </source>
</evidence>
<dbReference type="PANTHER" id="PTHR12928">
    <property type="entry name" value="FRG1 PROTEIN"/>
    <property type="match status" value="1"/>
</dbReference>
<keyword evidence="3" id="KW-0539">Nucleus</keyword>
<dbReference type="Pfam" id="PF06229">
    <property type="entry name" value="FRG1"/>
    <property type="match status" value="1"/>
</dbReference>
<evidence type="ECO:0000313" key="5">
    <source>
        <dbReference type="EMBL" id="OQO11921.1"/>
    </source>
</evidence>
<dbReference type="EMBL" id="NAJO01000006">
    <property type="protein sequence ID" value="OQO11921.1"/>
    <property type="molecule type" value="Genomic_DNA"/>
</dbReference>
<proteinExistence type="inferred from homology"/>
<dbReference type="Gene3D" id="2.80.10.50">
    <property type="match status" value="1"/>
</dbReference>
<accession>A0A1V8TKY9</accession>
<dbReference type="CDD" id="cd23339">
    <property type="entry name" value="beta-trefoil_FSCN_fungal_FRG1-like"/>
    <property type="match status" value="1"/>
</dbReference>
<name>A0A1V8TKY9_9PEZI</name>
<dbReference type="STRING" id="1507870.A0A1V8TKY9"/>
<sequence length="270" mass="29865">MPKALTFKGDKKPSKKRKRPDELGADDATSTSLIRANEPPTEAPEDDTWVSADTFTDLSGPVLLVFHTSPPHALACDQLGVVFASKLENLVEGNPASAEPHDVRQVFVATRVVGSEGDVVFKGCNGKYLGCDKVGVLRVEREAISPEETWTCEASEGGVFRLRTNRGRYVGADGEGQKPDVRGDVQSLEGEDLPESTVIRIRMQARFKPKLKVEKAEKVRAKISRKELEDEVGRRLEDDEVKKLKKARKEGNFHEAMLDVKVKGKHDKFA</sequence>
<feature type="region of interest" description="Disordered" evidence="4">
    <location>
        <begin position="1"/>
        <end position="48"/>
    </location>
</feature>
<comment type="subcellular location">
    <subcellularLocation>
        <location evidence="1">Nucleus</location>
        <location evidence="1">Nucleolus</location>
    </subcellularLocation>
</comment>
<dbReference type="Proteomes" id="UP000192596">
    <property type="component" value="Unassembled WGS sequence"/>
</dbReference>
<protein>
    <submittedName>
        <fullName evidence="5">Uncharacterized protein</fullName>
    </submittedName>
</protein>
<dbReference type="AlphaFoldDB" id="A0A1V8TKY9"/>
<evidence type="ECO:0000256" key="2">
    <source>
        <dbReference type="ARBA" id="ARBA00010878"/>
    </source>
</evidence>
<dbReference type="GO" id="GO:0051015">
    <property type="term" value="F:actin filament binding"/>
    <property type="evidence" value="ECO:0007669"/>
    <property type="project" value="TreeGrafter"/>
</dbReference>
<dbReference type="OrthoDB" id="5539371at2759"/>
<organism evidence="5 6">
    <name type="scientific">Cryoendolithus antarcticus</name>
    <dbReference type="NCBI Taxonomy" id="1507870"/>
    <lineage>
        <taxon>Eukaryota</taxon>
        <taxon>Fungi</taxon>
        <taxon>Dikarya</taxon>
        <taxon>Ascomycota</taxon>
        <taxon>Pezizomycotina</taxon>
        <taxon>Dothideomycetes</taxon>
        <taxon>Dothideomycetidae</taxon>
        <taxon>Cladosporiales</taxon>
        <taxon>Cladosporiaceae</taxon>
        <taxon>Cryoendolithus</taxon>
    </lineage>
</organism>
<keyword evidence="6" id="KW-1185">Reference proteome</keyword>
<evidence type="ECO:0000256" key="3">
    <source>
        <dbReference type="ARBA" id="ARBA00023242"/>
    </source>
</evidence>
<gene>
    <name evidence="5" type="ORF">B0A48_03648</name>
</gene>
<dbReference type="InParanoid" id="A0A1V8TKY9"/>
<dbReference type="GO" id="GO:0071013">
    <property type="term" value="C:catalytic step 2 spliceosome"/>
    <property type="evidence" value="ECO:0007669"/>
    <property type="project" value="TreeGrafter"/>
</dbReference>
<evidence type="ECO:0000256" key="4">
    <source>
        <dbReference type="SAM" id="MobiDB-lite"/>
    </source>
</evidence>
<evidence type="ECO:0000313" key="6">
    <source>
        <dbReference type="Proteomes" id="UP000192596"/>
    </source>
</evidence>